<sequence length="171" mass="19365">MLGTWLTTEEWLLNKNRNAHLTKEQIKYELKAYLRVNKIILLPRGVFGDDDTNGHIDNMWCFVKPGVVLLSSTDEESDPRYERVVKAFTVLSNCTDAKGRKFEIIKLHIPGPLYTTNEESSGFIQVGEAKRGLPGTRLAASYVNIYIVNCGIIAPQFGDPKWHDEVVRVLS</sequence>
<gene>
    <name evidence="2" type="ORF">LSAT_V11C500271840</name>
</gene>
<comment type="caution">
    <text evidence="2">The sequence shown here is derived from an EMBL/GenBank/DDBJ whole genome shotgun (WGS) entry which is preliminary data.</text>
</comment>
<keyword evidence="1" id="KW-0378">Hydrolase</keyword>
<dbReference type="GO" id="GO:0009446">
    <property type="term" value="P:putrescine biosynthetic process"/>
    <property type="evidence" value="ECO:0007669"/>
    <property type="project" value="InterPro"/>
</dbReference>
<evidence type="ECO:0000256" key="1">
    <source>
        <dbReference type="ARBA" id="ARBA00022801"/>
    </source>
</evidence>
<dbReference type="EMBL" id="NBSK02000005">
    <property type="protein sequence ID" value="KAJ0202633.1"/>
    <property type="molecule type" value="Genomic_DNA"/>
</dbReference>
<dbReference type="InterPro" id="IPR007466">
    <property type="entry name" value="Peptidyl-Arg-deiminase_porph"/>
</dbReference>
<name>A0A9R1VAT0_LACSA</name>
<dbReference type="GO" id="GO:0004668">
    <property type="term" value="F:protein-arginine deiminase activity"/>
    <property type="evidence" value="ECO:0007669"/>
    <property type="project" value="InterPro"/>
</dbReference>
<dbReference type="AlphaFoldDB" id="A0A9R1VAT0"/>
<protein>
    <recommendedName>
        <fullName evidence="4">Agmatine deiminase</fullName>
    </recommendedName>
</protein>
<keyword evidence="3" id="KW-1185">Reference proteome</keyword>
<dbReference type="PANTHER" id="PTHR31377">
    <property type="entry name" value="AGMATINE DEIMINASE-RELATED"/>
    <property type="match status" value="1"/>
</dbReference>
<dbReference type="Gene3D" id="3.75.10.10">
    <property type="entry name" value="L-arginine/glycine Amidinotransferase, Chain A"/>
    <property type="match status" value="1"/>
</dbReference>
<dbReference type="SUPFAM" id="SSF55909">
    <property type="entry name" value="Pentein"/>
    <property type="match status" value="1"/>
</dbReference>
<dbReference type="PANTHER" id="PTHR31377:SF2">
    <property type="entry name" value="AGMATINE DEIMINASE"/>
    <property type="match status" value="1"/>
</dbReference>
<organism evidence="2 3">
    <name type="scientific">Lactuca sativa</name>
    <name type="common">Garden lettuce</name>
    <dbReference type="NCBI Taxonomy" id="4236"/>
    <lineage>
        <taxon>Eukaryota</taxon>
        <taxon>Viridiplantae</taxon>
        <taxon>Streptophyta</taxon>
        <taxon>Embryophyta</taxon>
        <taxon>Tracheophyta</taxon>
        <taxon>Spermatophyta</taxon>
        <taxon>Magnoliopsida</taxon>
        <taxon>eudicotyledons</taxon>
        <taxon>Gunneridae</taxon>
        <taxon>Pentapetalae</taxon>
        <taxon>asterids</taxon>
        <taxon>campanulids</taxon>
        <taxon>Asterales</taxon>
        <taxon>Asteraceae</taxon>
        <taxon>Cichorioideae</taxon>
        <taxon>Cichorieae</taxon>
        <taxon>Lactucinae</taxon>
        <taxon>Lactuca</taxon>
    </lineage>
</organism>
<evidence type="ECO:0000313" key="2">
    <source>
        <dbReference type="EMBL" id="KAJ0202633.1"/>
    </source>
</evidence>
<evidence type="ECO:0008006" key="4">
    <source>
        <dbReference type="Google" id="ProtNLM"/>
    </source>
</evidence>
<accession>A0A9R1VAT0</accession>
<evidence type="ECO:0000313" key="3">
    <source>
        <dbReference type="Proteomes" id="UP000235145"/>
    </source>
</evidence>
<dbReference type="Proteomes" id="UP000235145">
    <property type="component" value="Unassembled WGS sequence"/>
</dbReference>
<reference evidence="2 3" key="1">
    <citation type="journal article" date="2017" name="Nat. Commun.">
        <title>Genome assembly with in vitro proximity ligation data and whole-genome triplication in lettuce.</title>
        <authorList>
            <person name="Reyes-Chin-Wo S."/>
            <person name="Wang Z."/>
            <person name="Yang X."/>
            <person name="Kozik A."/>
            <person name="Arikit S."/>
            <person name="Song C."/>
            <person name="Xia L."/>
            <person name="Froenicke L."/>
            <person name="Lavelle D.O."/>
            <person name="Truco M.J."/>
            <person name="Xia R."/>
            <person name="Zhu S."/>
            <person name="Xu C."/>
            <person name="Xu H."/>
            <person name="Xu X."/>
            <person name="Cox K."/>
            <person name="Korf I."/>
            <person name="Meyers B.C."/>
            <person name="Michelmore R.W."/>
        </authorList>
    </citation>
    <scope>NUCLEOTIDE SEQUENCE [LARGE SCALE GENOMIC DNA]</scope>
    <source>
        <strain evidence="3">cv. Salinas</strain>
        <tissue evidence="2">Seedlings</tissue>
    </source>
</reference>
<proteinExistence type="predicted"/>
<dbReference type="Pfam" id="PF04371">
    <property type="entry name" value="PAD_porph"/>
    <property type="match status" value="1"/>
</dbReference>